<organism evidence="4 5">
    <name type="scientific">Candidatus Enterococcus lemimoniae</name>
    <dbReference type="NCBI Taxonomy" id="1834167"/>
    <lineage>
        <taxon>Bacteria</taxon>
        <taxon>Bacillati</taxon>
        <taxon>Bacillota</taxon>
        <taxon>Bacilli</taxon>
        <taxon>Lactobacillales</taxon>
        <taxon>Enterococcaceae</taxon>
        <taxon>Enterococcus</taxon>
    </lineage>
</organism>
<keyword evidence="5" id="KW-1185">Reference proteome</keyword>
<dbReference type="InterPro" id="IPR050639">
    <property type="entry name" value="SSR_resolvase"/>
</dbReference>
<reference evidence="5" key="1">
    <citation type="submission" date="2017-05" db="EMBL/GenBank/DDBJ databases">
        <title>The Genome Sequence of EEnterococcus faecalis 9F2_4866.</title>
        <authorList>
            <consortium name="The Broad Institute Genomics Platform"/>
            <consortium name="The Broad Institute Genomic Center for Infectious Diseases"/>
            <person name="Earl A."/>
            <person name="Manson A."/>
            <person name="Schwartman J."/>
            <person name="Gilmore M."/>
            <person name="Abouelleil A."/>
            <person name="Cao P."/>
            <person name="Chapman S."/>
            <person name="Cusick C."/>
            <person name="Shea T."/>
            <person name="Young S."/>
            <person name="Neafsey D."/>
            <person name="Nusbaum C."/>
            <person name="Birren B."/>
        </authorList>
    </citation>
    <scope>NUCLEOTIDE SEQUENCE [LARGE SCALE GENOMIC DNA]</scope>
    <source>
        <strain evidence="5">12C11_DIV0727</strain>
    </source>
</reference>
<dbReference type="Pfam" id="PF07508">
    <property type="entry name" value="Recombinase"/>
    <property type="match status" value="1"/>
</dbReference>
<dbReference type="EMBL" id="CP147248">
    <property type="protein sequence ID" value="WYJ86991.1"/>
    <property type="molecule type" value="Genomic_DNA"/>
</dbReference>
<feature type="domain" description="Recombinase" evidence="3">
    <location>
        <begin position="183"/>
        <end position="329"/>
    </location>
</feature>
<evidence type="ECO:0000313" key="4">
    <source>
        <dbReference type="EMBL" id="WYJ86991.1"/>
    </source>
</evidence>
<dbReference type="PANTHER" id="PTHR30461:SF23">
    <property type="entry name" value="DNA RECOMBINASE-RELATED"/>
    <property type="match status" value="1"/>
</dbReference>
<dbReference type="SUPFAM" id="SSF53041">
    <property type="entry name" value="Resolvase-like"/>
    <property type="match status" value="1"/>
</dbReference>
<evidence type="ECO:0000259" key="2">
    <source>
        <dbReference type="PROSITE" id="PS51736"/>
    </source>
</evidence>
<dbReference type="Proteomes" id="UP000195080">
    <property type="component" value="Chromosome"/>
</dbReference>
<keyword evidence="1" id="KW-0175">Coiled coil</keyword>
<dbReference type="InterPro" id="IPR025827">
    <property type="entry name" value="Zn_ribbon_recom_dom"/>
</dbReference>
<dbReference type="PROSITE" id="PS51736">
    <property type="entry name" value="RECOMBINASES_3"/>
    <property type="match status" value="1"/>
</dbReference>
<dbReference type="RefSeq" id="WP_086445471.1">
    <property type="nucleotide sequence ID" value="NZ_CP147248.1"/>
</dbReference>
<dbReference type="Pfam" id="PF13408">
    <property type="entry name" value="Zn_ribbon_recom"/>
    <property type="match status" value="1"/>
</dbReference>
<feature type="domain" description="Resolvase/invertase-type recombinase catalytic" evidence="2">
    <location>
        <begin position="19"/>
        <end position="175"/>
    </location>
</feature>
<evidence type="ECO:0008006" key="6">
    <source>
        <dbReference type="Google" id="ProtNLM"/>
    </source>
</evidence>
<dbReference type="PANTHER" id="PTHR30461">
    <property type="entry name" value="DNA-INVERTASE FROM LAMBDOID PROPHAGE"/>
    <property type="match status" value="1"/>
</dbReference>
<evidence type="ECO:0000256" key="1">
    <source>
        <dbReference type="SAM" id="Coils"/>
    </source>
</evidence>
<dbReference type="Pfam" id="PF00239">
    <property type="entry name" value="Resolvase"/>
    <property type="match status" value="1"/>
</dbReference>
<dbReference type="Gene3D" id="3.40.50.1390">
    <property type="entry name" value="Resolvase, N-terminal catalytic domain"/>
    <property type="match status" value="1"/>
</dbReference>
<accession>A0ABZ2T6J4</accession>
<dbReference type="Gene3D" id="3.90.1750.20">
    <property type="entry name" value="Putative Large Serine Recombinase, Chain B, Domain 2"/>
    <property type="match status" value="1"/>
</dbReference>
<evidence type="ECO:0000259" key="3">
    <source>
        <dbReference type="PROSITE" id="PS51737"/>
    </source>
</evidence>
<gene>
    <name evidence="4" type="ORF">A5866_002075</name>
</gene>
<name>A0ABZ2T6J4_9ENTE</name>
<sequence length="558" mass="65439">MTQIRESQNRTLTTKKVWKVAIYLRLSQEDGKDESQSISNQRKIILEYLDNEFNANYEIIDTYIDDGISGVTTTHRAEFLRMISDVETKKVNTVICKSLSRAFRNSSDQSKYLREIFPQYQTRFITIDTPYIDTFLNPRQAYAMDVEFYGMFNGNYPIMISEEVSKTFKMMMNKGEFVSGFVPYGYVKGNTEETKYKLYIDEEAAETVRNIFNWYVYDGLSQVAIAEKLNSLGILSPASYKRKRGFNFTGVYPNNDGLWFSSTIRRTLDNEVYIGHMVQGKTRVTSPILKKSEKVPKEEWITVKNTHEPIISEDLFKKAQFIRQKRHRVKKNKWEVDLFSGFLKCADCGLTMTRSITRYTTKQNVKKKATYYVCSTYSSKSKKACSAHRIKQADIKEAVLGAIQNQIQTVSNLEEILNKNQREKIVRSDLKRLEKSLQSKQRELSKIESVADNLYIDWKTEVLTKDEYRRMKLSFDEKISHLKQVIENIKYELDEQTNKRDEITPYLEVFREHKNVTELNRAILLDLVEVIHVKEDKNIEVVFKFDNTYRKIVDSIQE</sequence>
<dbReference type="PROSITE" id="PS51737">
    <property type="entry name" value="RECOMBINASE_DNA_BIND"/>
    <property type="match status" value="1"/>
</dbReference>
<protein>
    <recommendedName>
        <fullName evidence="6">Recombinase</fullName>
    </recommendedName>
</protein>
<dbReference type="InterPro" id="IPR011109">
    <property type="entry name" value="DNA_bind_recombinase_dom"/>
</dbReference>
<dbReference type="InterPro" id="IPR036162">
    <property type="entry name" value="Resolvase-like_N_sf"/>
</dbReference>
<dbReference type="InterPro" id="IPR038109">
    <property type="entry name" value="DNA_bind_recomb_sf"/>
</dbReference>
<evidence type="ECO:0000313" key="5">
    <source>
        <dbReference type="Proteomes" id="UP000195080"/>
    </source>
</evidence>
<reference evidence="4 5" key="2">
    <citation type="submission" date="2024-03" db="EMBL/GenBank/DDBJ databases">
        <title>The Genome Sequence of Enterococcus sp. DIV0727d.</title>
        <authorList>
            <consortium name="The Broad Institute Genomics Platform"/>
            <consortium name="The Broad Institute Microbial Omics Core"/>
            <consortium name="The Broad Institute Genomic Center for Infectious Diseases"/>
            <person name="Earl A."/>
            <person name="Manson A."/>
            <person name="Gilmore M."/>
            <person name="Schwartman J."/>
            <person name="Shea T."/>
            <person name="Abouelleil A."/>
            <person name="Cao P."/>
            <person name="Chapman S."/>
            <person name="Cusick C."/>
            <person name="Young S."/>
            <person name="Neafsey D."/>
            <person name="Nusbaum C."/>
            <person name="Birren B."/>
        </authorList>
    </citation>
    <scope>NUCLEOTIDE SEQUENCE [LARGE SCALE GENOMIC DNA]</scope>
    <source>
        <strain evidence="4 5">12C11_DIV0727</strain>
    </source>
</reference>
<dbReference type="InterPro" id="IPR006119">
    <property type="entry name" value="Resolv_N"/>
</dbReference>
<dbReference type="SMART" id="SM00857">
    <property type="entry name" value="Resolvase"/>
    <property type="match status" value="1"/>
</dbReference>
<feature type="coiled-coil region" evidence="1">
    <location>
        <begin position="403"/>
        <end position="450"/>
    </location>
</feature>
<proteinExistence type="predicted"/>